<evidence type="ECO:0000313" key="8">
    <source>
        <dbReference type="EMBL" id="MDC7693722.1"/>
    </source>
</evidence>
<gene>
    <name evidence="8" type="ORF">PQU94_05440</name>
</gene>
<feature type="transmembrane region" description="Helical" evidence="6">
    <location>
        <begin position="12"/>
        <end position="42"/>
    </location>
</feature>
<comment type="subcellular location">
    <subcellularLocation>
        <location evidence="1">Membrane</location>
    </subcellularLocation>
</comment>
<keyword evidence="3 6" id="KW-1133">Transmembrane helix</keyword>
<dbReference type="InterPro" id="IPR023408">
    <property type="entry name" value="MscS_beta-dom_sf"/>
</dbReference>
<feature type="domain" description="Mechanosensitive ion channel MscS" evidence="7">
    <location>
        <begin position="188"/>
        <end position="254"/>
    </location>
</feature>
<dbReference type="PANTHER" id="PTHR30566:SF25">
    <property type="entry name" value="INNER MEMBRANE PROTEIN"/>
    <property type="match status" value="1"/>
</dbReference>
<dbReference type="PANTHER" id="PTHR30566">
    <property type="entry name" value="YNAI-RELATED MECHANOSENSITIVE ION CHANNEL"/>
    <property type="match status" value="1"/>
</dbReference>
<dbReference type="SUPFAM" id="SSF50182">
    <property type="entry name" value="Sm-like ribonucleoproteins"/>
    <property type="match status" value="1"/>
</dbReference>
<evidence type="ECO:0000256" key="1">
    <source>
        <dbReference type="ARBA" id="ARBA00004370"/>
    </source>
</evidence>
<keyword evidence="2 6" id="KW-0812">Transmembrane</keyword>
<reference evidence="8 9" key="1">
    <citation type="submission" date="2023-01" db="EMBL/GenBank/DDBJ databases">
        <title>Novel species of the genus Asticcacaulis isolated from rivers.</title>
        <authorList>
            <person name="Lu H."/>
        </authorList>
    </citation>
    <scope>NUCLEOTIDE SEQUENCE [LARGE SCALE GENOMIC DNA]</scope>
    <source>
        <strain evidence="8 9">DXS10W</strain>
    </source>
</reference>
<dbReference type="Gene3D" id="2.30.30.60">
    <property type="match status" value="1"/>
</dbReference>
<dbReference type="Proteomes" id="UP001216595">
    <property type="component" value="Unassembled WGS sequence"/>
</dbReference>
<evidence type="ECO:0000256" key="6">
    <source>
        <dbReference type="SAM" id="Phobius"/>
    </source>
</evidence>
<keyword evidence="4 6" id="KW-0472">Membrane</keyword>
<feature type="transmembrane region" description="Helical" evidence="6">
    <location>
        <begin position="139"/>
        <end position="160"/>
    </location>
</feature>
<feature type="transmembrane region" description="Helical" evidence="6">
    <location>
        <begin position="63"/>
        <end position="80"/>
    </location>
</feature>
<dbReference type="Pfam" id="PF00924">
    <property type="entry name" value="MS_channel_2nd"/>
    <property type="match status" value="1"/>
</dbReference>
<accession>A0ABT5IC08</accession>
<evidence type="ECO:0000256" key="4">
    <source>
        <dbReference type="ARBA" id="ARBA00023136"/>
    </source>
</evidence>
<feature type="transmembrane region" description="Helical" evidence="6">
    <location>
        <begin position="100"/>
        <end position="118"/>
    </location>
</feature>
<evidence type="ECO:0000256" key="5">
    <source>
        <dbReference type="SAM" id="MobiDB-lite"/>
    </source>
</evidence>
<proteinExistence type="predicted"/>
<evidence type="ECO:0000256" key="2">
    <source>
        <dbReference type="ARBA" id="ARBA00022692"/>
    </source>
</evidence>
<keyword evidence="9" id="KW-1185">Reference proteome</keyword>
<sequence>MRFDIREAFTGLPIWVGVVSVALAACVAALAVAFVIMGVARWRARRHLKALYRFDVNRLKKPLYTVWPLLAAAISVRVVWPDVVHVEAFVTLTKFLTILLIYWLALCGIDIVTASVSRRYDITVKDNLKARRVHTQITLARRLATFLLVLLTLAAIFLLFDELRGLGVSLLASAGVAGIVIGFAAQKTLGNLLAGIQIALTQPIRLEDAVVVENEWGWIEEITLTYVVVRLWDLRRLVLPISYFIEKPFQNWTRTSASLIGTVELYTDYSVPVEALRAHLTDLLARTDLWDGQVQVVQLTEAHPQVVKIRILVSAADSPTAFDLRCYVRENMIAFLNTHYPEALPKTRARIEEGGATPDKVLKPDIRHPADSAAPVTHAV</sequence>
<feature type="compositionally biased region" description="Basic and acidic residues" evidence="5">
    <location>
        <begin position="360"/>
        <end position="370"/>
    </location>
</feature>
<comment type="caution">
    <text evidence="8">The sequence shown here is derived from an EMBL/GenBank/DDBJ whole genome shotgun (WGS) entry which is preliminary data.</text>
</comment>
<organism evidence="8 9">
    <name type="scientific">Asticcacaulis currens</name>
    <dbReference type="NCBI Taxonomy" id="2984210"/>
    <lineage>
        <taxon>Bacteria</taxon>
        <taxon>Pseudomonadati</taxon>
        <taxon>Pseudomonadota</taxon>
        <taxon>Alphaproteobacteria</taxon>
        <taxon>Caulobacterales</taxon>
        <taxon>Caulobacteraceae</taxon>
        <taxon>Asticcacaulis</taxon>
    </lineage>
</organism>
<name>A0ABT5IC08_9CAUL</name>
<dbReference type="RefSeq" id="WP_272740480.1">
    <property type="nucleotide sequence ID" value="NZ_JAQQKW010000003.1"/>
</dbReference>
<evidence type="ECO:0000313" key="9">
    <source>
        <dbReference type="Proteomes" id="UP001216595"/>
    </source>
</evidence>
<dbReference type="PROSITE" id="PS51257">
    <property type="entry name" value="PROKAR_LIPOPROTEIN"/>
    <property type="match status" value="1"/>
</dbReference>
<feature type="transmembrane region" description="Helical" evidence="6">
    <location>
        <begin position="166"/>
        <end position="185"/>
    </location>
</feature>
<evidence type="ECO:0000256" key="3">
    <source>
        <dbReference type="ARBA" id="ARBA00022989"/>
    </source>
</evidence>
<dbReference type="InterPro" id="IPR010920">
    <property type="entry name" value="LSM_dom_sf"/>
</dbReference>
<dbReference type="EMBL" id="JAQQKW010000003">
    <property type="protein sequence ID" value="MDC7693722.1"/>
    <property type="molecule type" value="Genomic_DNA"/>
</dbReference>
<dbReference type="Gene3D" id="1.10.287.1260">
    <property type="match status" value="1"/>
</dbReference>
<feature type="region of interest" description="Disordered" evidence="5">
    <location>
        <begin position="355"/>
        <end position="380"/>
    </location>
</feature>
<dbReference type="InterPro" id="IPR006685">
    <property type="entry name" value="MscS_channel_2nd"/>
</dbReference>
<protein>
    <submittedName>
        <fullName evidence="8">Mechanosensitive ion channel</fullName>
    </submittedName>
</protein>
<evidence type="ECO:0000259" key="7">
    <source>
        <dbReference type="Pfam" id="PF00924"/>
    </source>
</evidence>